<reference evidence="7" key="2">
    <citation type="submission" date="2020-09" db="EMBL/GenBank/DDBJ databases">
        <authorList>
            <person name="Sun Q."/>
            <person name="Kim S."/>
        </authorList>
    </citation>
    <scope>NUCLEOTIDE SEQUENCE</scope>
    <source>
        <strain evidence="7">KCTC 42590</strain>
    </source>
</reference>
<dbReference type="InterPro" id="IPR036388">
    <property type="entry name" value="WH-like_DNA-bd_sf"/>
</dbReference>
<dbReference type="Pfam" id="PF04542">
    <property type="entry name" value="Sigma70_r2"/>
    <property type="match status" value="1"/>
</dbReference>
<evidence type="ECO:0000256" key="3">
    <source>
        <dbReference type="ARBA" id="ARBA00023082"/>
    </source>
</evidence>
<proteinExistence type="inferred from homology"/>
<keyword evidence="2" id="KW-0805">Transcription regulation</keyword>
<dbReference type="InterPro" id="IPR013325">
    <property type="entry name" value="RNA_pol_sigma_r2"/>
</dbReference>
<keyword evidence="3" id="KW-0731">Sigma factor</keyword>
<dbReference type="InterPro" id="IPR050813">
    <property type="entry name" value="Sigma-70_Factor"/>
</dbReference>
<dbReference type="PANTHER" id="PTHR30376">
    <property type="entry name" value="SIGMA FACTOR RPOH HEAT SHOCK RELATED"/>
    <property type="match status" value="1"/>
</dbReference>
<dbReference type="PRINTS" id="PR00046">
    <property type="entry name" value="SIGMA70FCT"/>
</dbReference>
<protein>
    <submittedName>
        <fullName evidence="7">RNA polymerase factor sigma-32</fullName>
    </submittedName>
</protein>
<sequence>MGMTAHNALNGYERKVVRHAMNTDLLTKERELDLATRWHDYGDPQALKDLTEAYLRLSISIARKFRHYGLPQADLIQEGTVGLLEAARRFDPARDVRFSTYATWWVRASIQDYVLRNWSIVRTGTTAAHKALFFNLRRLKTKLGLHKDAPMSLEDRQKVASEIGVRVLDVEMMDGRLSGVDSSLNTMIAGERTQEWQDLLVSDAPRPDEIIEKSMDASKVKQMLEKAMSSLNERESYIIENRRLCDETQTLSALGERLGVSKERVRQLENQALRKLKDALLNVNVPSY</sequence>
<dbReference type="Proteomes" id="UP000630923">
    <property type="component" value="Unassembled WGS sequence"/>
</dbReference>
<dbReference type="NCBIfam" id="TIGR02937">
    <property type="entry name" value="sigma70-ECF"/>
    <property type="match status" value="1"/>
</dbReference>
<dbReference type="NCBIfam" id="NF005143">
    <property type="entry name" value="PRK06596.1"/>
    <property type="match status" value="1"/>
</dbReference>
<comment type="caution">
    <text evidence="7">The sequence shown here is derived from an EMBL/GenBank/DDBJ whole genome shotgun (WGS) entry which is preliminary data.</text>
</comment>
<accession>A0A919AMJ9</accession>
<dbReference type="SUPFAM" id="SSF88946">
    <property type="entry name" value="Sigma2 domain of RNA polymerase sigma factors"/>
    <property type="match status" value="1"/>
</dbReference>
<dbReference type="PROSITE" id="PS00715">
    <property type="entry name" value="SIGMA70_1"/>
    <property type="match status" value="1"/>
</dbReference>
<dbReference type="SUPFAM" id="SSF88659">
    <property type="entry name" value="Sigma3 and sigma4 domains of RNA polymerase sigma factors"/>
    <property type="match status" value="1"/>
</dbReference>
<dbReference type="InterPro" id="IPR000943">
    <property type="entry name" value="RNA_pol_sigma70"/>
</dbReference>
<evidence type="ECO:0000313" key="8">
    <source>
        <dbReference type="Proteomes" id="UP000630923"/>
    </source>
</evidence>
<name>A0A919AMJ9_9PROT</name>
<comment type="similarity">
    <text evidence="1">Belongs to the sigma-70 factor family.</text>
</comment>
<dbReference type="PANTHER" id="PTHR30376:SF3">
    <property type="entry name" value="RNA POLYMERASE SIGMA FACTOR RPOH"/>
    <property type="match status" value="1"/>
</dbReference>
<dbReference type="InterPro" id="IPR007627">
    <property type="entry name" value="RNA_pol_sigma70_r2"/>
</dbReference>
<dbReference type="EMBL" id="BNCI01000001">
    <property type="protein sequence ID" value="GHF14465.1"/>
    <property type="molecule type" value="Genomic_DNA"/>
</dbReference>
<dbReference type="PIRSF" id="PIRSF000770">
    <property type="entry name" value="RNA_pol_sigma-SigE/K"/>
    <property type="match status" value="1"/>
</dbReference>
<dbReference type="GO" id="GO:0016987">
    <property type="term" value="F:sigma factor activity"/>
    <property type="evidence" value="ECO:0007669"/>
    <property type="project" value="UniProtKB-KW"/>
</dbReference>
<evidence type="ECO:0000256" key="1">
    <source>
        <dbReference type="ARBA" id="ARBA00007788"/>
    </source>
</evidence>
<dbReference type="InterPro" id="IPR013324">
    <property type="entry name" value="RNA_pol_sigma_r3/r4-like"/>
</dbReference>
<dbReference type="Gene3D" id="1.20.120.1810">
    <property type="match status" value="1"/>
</dbReference>
<dbReference type="Pfam" id="PF04545">
    <property type="entry name" value="Sigma70_r4"/>
    <property type="match status" value="1"/>
</dbReference>
<dbReference type="GO" id="GO:0003677">
    <property type="term" value="F:DNA binding"/>
    <property type="evidence" value="ECO:0007669"/>
    <property type="project" value="UniProtKB-KW"/>
</dbReference>
<evidence type="ECO:0000313" key="7">
    <source>
        <dbReference type="EMBL" id="GHF14465.1"/>
    </source>
</evidence>
<dbReference type="NCBIfam" id="NF005693">
    <property type="entry name" value="PRK07500.1"/>
    <property type="match status" value="1"/>
</dbReference>
<feature type="domain" description="RNA polymerase sigma-70" evidence="6">
    <location>
        <begin position="74"/>
        <end position="87"/>
    </location>
</feature>
<dbReference type="AlphaFoldDB" id="A0A919AMJ9"/>
<keyword evidence="4" id="KW-0238">DNA-binding</keyword>
<dbReference type="CDD" id="cd06171">
    <property type="entry name" value="Sigma70_r4"/>
    <property type="match status" value="1"/>
</dbReference>
<dbReference type="Gene3D" id="1.10.10.10">
    <property type="entry name" value="Winged helix-like DNA-binding domain superfamily/Winged helix DNA-binding domain"/>
    <property type="match status" value="1"/>
</dbReference>
<evidence type="ECO:0000256" key="2">
    <source>
        <dbReference type="ARBA" id="ARBA00023015"/>
    </source>
</evidence>
<evidence type="ECO:0000259" key="6">
    <source>
        <dbReference type="PROSITE" id="PS00715"/>
    </source>
</evidence>
<evidence type="ECO:0000256" key="5">
    <source>
        <dbReference type="ARBA" id="ARBA00023163"/>
    </source>
</evidence>
<dbReference type="GO" id="GO:0006352">
    <property type="term" value="P:DNA-templated transcription initiation"/>
    <property type="evidence" value="ECO:0007669"/>
    <property type="project" value="InterPro"/>
</dbReference>
<evidence type="ECO:0000256" key="4">
    <source>
        <dbReference type="ARBA" id="ARBA00023125"/>
    </source>
</evidence>
<keyword evidence="8" id="KW-1185">Reference proteome</keyword>
<reference evidence="7" key="1">
    <citation type="journal article" date="2014" name="Int. J. Syst. Evol. Microbiol.">
        <title>Complete genome sequence of Corynebacterium casei LMG S-19264T (=DSM 44701T), isolated from a smear-ripened cheese.</title>
        <authorList>
            <consortium name="US DOE Joint Genome Institute (JGI-PGF)"/>
            <person name="Walter F."/>
            <person name="Albersmeier A."/>
            <person name="Kalinowski J."/>
            <person name="Ruckert C."/>
        </authorList>
    </citation>
    <scope>NUCLEOTIDE SEQUENCE</scope>
    <source>
        <strain evidence="7">KCTC 42590</strain>
    </source>
</reference>
<dbReference type="InterPro" id="IPR007630">
    <property type="entry name" value="RNA_pol_sigma70_r4"/>
</dbReference>
<keyword evidence="5" id="KW-0804">Transcription</keyword>
<gene>
    <name evidence="7" type="ORF">GCM10017044_05700</name>
</gene>
<organism evidence="7 8">
    <name type="scientific">Kordiimonas sediminis</name>
    <dbReference type="NCBI Taxonomy" id="1735581"/>
    <lineage>
        <taxon>Bacteria</taxon>
        <taxon>Pseudomonadati</taxon>
        <taxon>Pseudomonadota</taxon>
        <taxon>Alphaproteobacteria</taxon>
        <taxon>Kordiimonadales</taxon>
        <taxon>Kordiimonadaceae</taxon>
        <taxon>Kordiimonas</taxon>
    </lineage>
</organism>
<dbReference type="InterPro" id="IPR014284">
    <property type="entry name" value="RNA_pol_sigma-70_dom"/>
</dbReference>